<dbReference type="SUPFAM" id="SSF55073">
    <property type="entry name" value="Nucleotide cyclase"/>
    <property type="match status" value="1"/>
</dbReference>
<dbReference type="EMBL" id="AY714836">
    <property type="protein sequence ID" value="AAU82911.1"/>
    <property type="molecule type" value="Genomic_DNA"/>
</dbReference>
<organism evidence="2">
    <name type="scientific">Uncultured archaeon GZfos26G2</name>
    <dbReference type="NCBI Taxonomy" id="3386331"/>
    <lineage>
        <taxon>Archaea</taxon>
        <taxon>Methanobacteriati</taxon>
        <taxon>Methanobacteriota</taxon>
        <taxon>Stenosarchaea group</taxon>
        <taxon>Methanomicrobia</taxon>
        <taxon>Candidatus Methanophagales</taxon>
        <taxon>Candidatus Methanophagaceae</taxon>
        <taxon>Candidatus Methanophaga</taxon>
    </lineage>
</organism>
<dbReference type="GO" id="GO:0009190">
    <property type="term" value="P:cyclic nucleotide biosynthetic process"/>
    <property type="evidence" value="ECO:0007669"/>
    <property type="project" value="InterPro"/>
</dbReference>
<dbReference type="AlphaFoldDB" id="Q64CG6"/>
<dbReference type="Pfam" id="PF00211">
    <property type="entry name" value="Guanylate_cyc"/>
    <property type="match status" value="1"/>
</dbReference>
<reference evidence="2" key="1">
    <citation type="journal article" date="2004" name="Science">
        <title>Reverse methanogenesis: testing the hypothesis with environmental genomics.</title>
        <authorList>
            <person name="Hallam S.J."/>
            <person name="Putnam N."/>
            <person name="Preston C.M."/>
            <person name="Detter J.C."/>
            <person name="Rokhsar D."/>
            <person name="Richardson P.M."/>
            <person name="DeLong E.F."/>
        </authorList>
    </citation>
    <scope>NUCLEOTIDE SEQUENCE</scope>
</reference>
<dbReference type="PROSITE" id="PS50125">
    <property type="entry name" value="GUANYLATE_CYCLASE_2"/>
    <property type="match status" value="1"/>
</dbReference>
<feature type="domain" description="Guanylate cyclase" evidence="1">
    <location>
        <begin position="21"/>
        <end position="167"/>
    </location>
</feature>
<evidence type="ECO:0000313" key="2">
    <source>
        <dbReference type="EMBL" id="AAU82911.1"/>
    </source>
</evidence>
<reference evidence="2" key="2">
    <citation type="submission" date="2004-08" db="EMBL/GenBank/DDBJ databases">
        <authorList>
            <person name="Putnam N."/>
            <person name="Detter J.C."/>
            <person name="Richardson P.M."/>
            <person name="Rokhsar D."/>
        </authorList>
    </citation>
    <scope>NUCLEOTIDE SEQUENCE</scope>
</reference>
<gene>
    <name evidence="2" type="ORF">GZ23H9_6</name>
</gene>
<dbReference type="InterPro" id="IPR001054">
    <property type="entry name" value="A/G_cyclase"/>
</dbReference>
<dbReference type="InterPro" id="IPR029787">
    <property type="entry name" value="Nucleotide_cyclase"/>
</dbReference>
<evidence type="ECO:0000259" key="1">
    <source>
        <dbReference type="PROSITE" id="PS50125"/>
    </source>
</evidence>
<sequence length="222" mass="25109">MTESTHLKDILEAKKGPINLEVVFMDIVNYSKRKSTIQKKVIDNFTKISQEALRVISQNYVEYAQENTINFASDIIKIPTGDGLAVVFTFDGLQFIHLDFAKIILEKNHEHNIKNGCESFRGKGWCNCHDNFSLRIGISEGKGIIFKDINGNYNVAGNTINIAARVMQKGDDNTILLTEDAYKSIIDMTEDIALEENFNIFENIKVKHGVILHTGKNCAFYQ</sequence>
<dbReference type="Gene3D" id="3.30.70.1230">
    <property type="entry name" value="Nucleotide cyclase"/>
    <property type="match status" value="1"/>
</dbReference>
<protein>
    <recommendedName>
        <fullName evidence="1">Guanylate cyclase domain-containing protein</fullName>
    </recommendedName>
</protein>
<dbReference type="GO" id="GO:0035556">
    <property type="term" value="P:intracellular signal transduction"/>
    <property type="evidence" value="ECO:0007669"/>
    <property type="project" value="InterPro"/>
</dbReference>
<proteinExistence type="predicted"/>
<accession>Q64CG6</accession>
<name>Q64CG6_UNCAG</name>